<dbReference type="AlphaFoldDB" id="A0A8X6KWY7"/>
<protein>
    <submittedName>
        <fullName evidence="1">Uncharacterized protein</fullName>
    </submittedName>
</protein>
<keyword evidence="2" id="KW-1185">Reference proteome</keyword>
<proteinExistence type="predicted"/>
<accession>A0A8X6KWY7</accession>
<gene>
    <name evidence="1" type="ORF">TNCT_417551</name>
</gene>
<evidence type="ECO:0000313" key="2">
    <source>
        <dbReference type="Proteomes" id="UP000887116"/>
    </source>
</evidence>
<reference evidence="1" key="1">
    <citation type="submission" date="2020-07" db="EMBL/GenBank/DDBJ databases">
        <title>Multicomponent nature underlies the extraordinary mechanical properties of spider dragline silk.</title>
        <authorList>
            <person name="Kono N."/>
            <person name="Nakamura H."/>
            <person name="Mori M."/>
            <person name="Yoshida Y."/>
            <person name="Ohtoshi R."/>
            <person name="Malay A.D."/>
            <person name="Moran D.A.P."/>
            <person name="Tomita M."/>
            <person name="Numata K."/>
            <person name="Arakawa K."/>
        </authorList>
    </citation>
    <scope>NUCLEOTIDE SEQUENCE</scope>
</reference>
<evidence type="ECO:0000313" key="1">
    <source>
        <dbReference type="EMBL" id="GFQ88264.1"/>
    </source>
</evidence>
<dbReference type="EMBL" id="BMAO01003491">
    <property type="protein sequence ID" value="GFQ88264.1"/>
    <property type="molecule type" value="Genomic_DNA"/>
</dbReference>
<organism evidence="1 2">
    <name type="scientific">Trichonephila clavata</name>
    <name type="common">Joro spider</name>
    <name type="synonym">Nephila clavata</name>
    <dbReference type="NCBI Taxonomy" id="2740835"/>
    <lineage>
        <taxon>Eukaryota</taxon>
        <taxon>Metazoa</taxon>
        <taxon>Ecdysozoa</taxon>
        <taxon>Arthropoda</taxon>
        <taxon>Chelicerata</taxon>
        <taxon>Arachnida</taxon>
        <taxon>Araneae</taxon>
        <taxon>Araneomorphae</taxon>
        <taxon>Entelegynae</taxon>
        <taxon>Araneoidea</taxon>
        <taxon>Nephilidae</taxon>
        <taxon>Trichonephila</taxon>
    </lineage>
</organism>
<comment type="caution">
    <text evidence="1">The sequence shown here is derived from an EMBL/GenBank/DDBJ whole genome shotgun (WGS) entry which is preliminary data.</text>
</comment>
<dbReference type="Proteomes" id="UP000887116">
    <property type="component" value="Unassembled WGS sequence"/>
</dbReference>
<name>A0A8X6KWY7_TRICU</name>
<sequence>MIRLMVTVTSGRYCHMFESFLRPKITSFLGTIKKQKSDSNKTKPQLTLRGLCSAFLECCFLDVFSLCEETSPGPQGNCEGPRDFFSLGTHKGTSLTSYY</sequence>